<dbReference type="Proteomes" id="UP000002274">
    <property type="component" value="Chromosome"/>
</dbReference>
<name>A2CE42_PROM3</name>
<evidence type="ECO:0000313" key="4">
    <source>
        <dbReference type="Proteomes" id="UP000002274"/>
    </source>
</evidence>
<feature type="signal peptide" evidence="1">
    <location>
        <begin position="1"/>
        <end position="32"/>
    </location>
</feature>
<gene>
    <name evidence="3" type="ordered locus">P9303_30221</name>
</gene>
<proteinExistence type="predicted"/>
<organism evidence="3 4">
    <name type="scientific">Prochlorococcus marinus (strain MIT 9303)</name>
    <dbReference type="NCBI Taxonomy" id="59922"/>
    <lineage>
        <taxon>Bacteria</taxon>
        <taxon>Bacillati</taxon>
        <taxon>Cyanobacteriota</taxon>
        <taxon>Cyanophyceae</taxon>
        <taxon>Synechococcales</taxon>
        <taxon>Prochlorococcaceae</taxon>
        <taxon>Prochlorococcus</taxon>
    </lineage>
</organism>
<evidence type="ECO:0000259" key="2">
    <source>
        <dbReference type="Pfam" id="PF07176"/>
    </source>
</evidence>
<protein>
    <recommendedName>
        <fullName evidence="2">DUF1400 domain-containing protein</fullName>
    </recommendedName>
</protein>
<feature type="domain" description="DUF1400" evidence="2">
    <location>
        <begin position="32"/>
        <end position="161"/>
    </location>
</feature>
<dbReference type="STRING" id="59922.P9303_30221"/>
<dbReference type="Pfam" id="PF07176">
    <property type="entry name" value="DUF1400"/>
    <property type="match status" value="1"/>
</dbReference>
<dbReference type="BioCyc" id="PMAR59922:G1G80-2655-MONOMER"/>
<dbReference type="KEGG" id="pmf:P9303_30221"/>
<reference evidence="3 4" key="1">
    <citation type="journal article" date="2007" name="PLoS Genet.">
        <title>Patterns and implications of gene gain and loss in the evolution of Prochlorococcus.</title>
        <authorList>
            <person name="Kettler G.C."/>
            <person name="Martiny A.C."/>
            <person name="Huang K."/>
            <person name="Zucker J."/>
            <person name="Coleman M.L."/>
            <person name="Rodrigue S."/>
            <person name="Chen F."/>
            <person name="Lapidus A."/>
            <person name="Ferriera S."/>
            <person name="Johnson J."/>
            <person name="Steglich C."/>
            <person name="Church G.M."/>
            <person name="Richardson P."/>
            <person name="Chisholm S.W."/>
        </authorList>
    </citation>
    <scope>NUCLEOTIDE SEQUENCE [LARGE SCALE GENOMIC DNA]</scope>
    <source>
        <strain evidence="3 4">MIT 9303</strain>
    </source>
</reference>
<accession>A2CE42</accession>
<dbReference type="AlphaFoldDB" id="A2CE42"/>
<feature type="chain" id="PRO_5002642707" description="DUF1400 domain-containing protein" evidence="1">
    <location>
        <begin position="33"/>
        <end position="195"/>
    </location>
</feature>
<dbReference type="RefSeq" id="WP_011827590.1">
    <property type="nucleotide sequence ID" value="NC_008820.1"/>
</dbReference>
<dbReference type="InterPro" id="IPR010802">
    <property type="entry name" value="DUF1400"/>
</dbReference>
<evidence type="ECO:0000313" key="3">
    <source>
        <dbReference type="EMBL" id="ABM79752.1"/>
    </source>
</evidence>
<dbReference type="EMBL" id="CP000554">
    <property type="protein sequence ID" value="ABM79752.1"/>
    <property type="molecule type" value="Genomic_DNA"/>
</dbReference>
<keyword evidence="1" id="KW-0732">Signal</keyword>
<dbReference type="HOGENOM" id="CLU_107447_1_0_3"/>
<evidence type="ECO:0000256" key="1">
    <source>
        <dbReference type="SAM" id="SignalP"/>
    </source>
</evidence>
<sequence>MNQSKKHSYRSLMALCLGLGLSLFSTMPKAEAAKEVALVSGAFRRSISVSDLEYLAKTGKARGLLKDALKFSRQNPETVSKLLNKKVELPIGLTSRLMTTRIGNVIINRISKIIYPLNVPNPSVSVPAFRSGVINGMQIGKGGLNAIHFLKAYPNQTMTVNLPALFGIMQKAESIAGLVKFFSDSPLDGLKESKP</sequence>